<evidence type="ECO:0000259" key="3">
    <source>
        <dbReference type="Pfam" id="PF00685"/>
    </source>
</evidence>
<keyword evidence="2" id="KW-0808">Transferase</keyword>
<reference evidence="4 5" key="1">
    <citation type="submission" date="2022-12" db="EMBL/GenBank/DDBJ databases">
        <title>Chromosome-level genome of Tegillarca granosa.</title>
        <authorList>
            <person name="Kim J."/>
        </authorList>
    </citation>
    <scope>NUCLEOTIDE SEQUENCE [LARGE SCALE GENOMIC DNA]</scope>
    <source>
        <strain evidence="4">Teg-2019</strain>
        <tissue evidence="4">Adductor muscle</tissue>
    </source>
</reference>
<dbReference type="InterPro" id="IPR000863">
    <property type="entry name" value="Sulfotransferase_dom"/>
</dbReference>
<proteinExistence type="inferred from homology"/>
<dbReference type="Gene3D" id="3.40.50.300">
    <property type="entry name" value="P-loop containing nucleotide triphosphate hydrolases"/>
    <property type="match status" value="2"/>
</dbReference>
<evidence type="ECO:0000313" key="5">
    <source>
        <dbReference type="Proteomes" id="UP001217089"/>
    </source>
</evidence>
<evidence type="ECO:0000256" key="1">
    <source>
        <dbReference type="ARBA" id="ARBA00005771"/>
    </source>
</evidence>
<evidence type="ECO:0000256" key="2">
    <source>
        <dbReference type="ARBA" id="ARBA00022679"/>
    </source>
</evidence>
<keyword evidence="5" id="KW-1185">Reference proteome</keyword>
<dbReference type="Proteomes" id="UP001217089">
    <property type="component" value="Unassembled WGS sequence"/>
</dbReference>
<feature type="domain" description="Sulfotransferase" evidence="3">
    <location>
        <begin position="89"/>
        <end position="160"/>
    </location>
</feature>
<comment type="similarity">
    <text evidence="1">Belongs to the sulfotransferase 1 family.</text>
</comment>
<protein>
    <recommendedName>
        <fullName evidence="3">Sulfotransferase domain-containing protein</fullName>
    </recommendedName>
</protein>
<dbReference type="PANTHER" id="PTHR11783">
    <property type="entry name" value="SULFOTRANSFERASE SULT"/>
    <property type="match status" value="1"/>
</dbReference>
<evidence type="ECO:0000313" key="4">
    <source>
        <dbReference type="EMBL" id="KAJ8298840.1"/>
    </source>
</evidence>
<dbReference type="EMBL" id="JARBDR010000921">
    <property type="protein sequence ID" value="KAJ8298840.1"/>
    <property type="molecule type" value="Genomic_DNA"/>
</dbReference>
<sequence length="169" mass="20249">MMRKGKAEYEPIRKESAMLELHTPEEFDRMTSPRTLNTHLLFRQIQDDIKRRKNPKDIAVSLFHHTKSFFTEDKSTWEDTLETFSQRYPIGEIKKLAEYLEIELDDRLISEIADKCRFNNMKIADNDKSDMGEVGDWKNWFTVAQSERFDAEYKDKMKNSKLNFIFEHK</sequence>
<gene>
    <name evidence="4" type="ORF">KUTeg_022900</name>
</gene>
<dbReference type="SUPFAM" id="SSF52540">
    <property type="entry name" value="P-loop containing nucleoside triphosphate hydrolases"/>
    <property type="match status" value="1"/>
</dbReference>
<dbReference type="InterPro" id="IPR027417">
    <property type="entry name" value="P-loop_NTPase"/>
</dbReference>
<name>A0ABQ9E5W6_TEGGR</name>
<dbReference type="Pfam" id="PF00685">
    <property type="entry name" value="Sulfotransfer_1"/>
    <property type="match status" value="2"/>
</dbReference>
<organism evidence="4 5">
    <name type="scientific">Tegillarca granosa</name>
    <name type="common">Malaysian cockle</name>
    <name type="synonym">Anadara granosa</name>
    <dbReference type="NCBI Taxonomy" id="220873"/>
    <lineage>
        <taxon>Eukaryota</taxon>
        <taxon>Metazoa</taxon>
        <taxon>Spiralia</taxon>
        <taxon>Lophotrochozoa</taxon>
        <taxon>Mollusca</taxon>
        <taxon>Bivalvia</taxon>
        <taxon>Autobranchia</taxon>
        <taxon>Pteriomorphia</taxon>
        <taxon>Arcoida</taxon>
        <taxon>Arcoidea</taxon>
        <taxon>Arcidae</taxon>
        <taxon>Tegillarca</taxon>
    </lineage>
</organism>
<accession>A0ABQ9E5W6</accession>
<feature type="domain" description="Sulfotransferase" evidence="3">
    <location>
        <begin position="13"/>
        <end position="86"/>
    </location>
</feature>
<comment type="caution">
    <text evidence="4">The sequence shown here is derived from an EMBL/GenBank/DDBJ whole genome shotgun (WGS) entry which is preliminary data.</text>
</comment>